<evidence type="ECO:0000313" key="6">
    <source>
        <dbReference type="Proteomes" id="UP000005387"/>
    </source>
</evidence>
<dbReference type="RefSeq" id="WP_006036570.1">
    <property type="nucleotide sequence ID" value="NZ_AEDD01000001.1"/>
</dbReference>
<dbReference type="InterPro" id="IPR025158">
    <property type="entry name" value="Mg_chelat-rel_C"/>
</dbReference>
<keyword evidence="3" id="KW-0067">ATP-binding</keyword>
<dbReference type="AlphaFoldDB" id="E0I428"/>
<comment type="similarity">
    <text evidence="1">Belongs to the Mg-chelatase subunits D/I family. ComM subfamily.</text>
</comment>
<dbReference type="SMART" id="SM00382">
    <property type="entry name" value="AAA"/>
    <property type="match status" value="1"/>
</dbReference>
<dbReference type="InterPro" id="IPR000523">
    <property type="entry name" value="Mg_chelatse_chII-like_cat_dom"/>
</dbReference>
<dbReference type="EMBL" id="AEDD01000001">
    <property type="protein sequence ID" value="EFM13042.1"/>
    <property type="molecule type" value="Genomic_DNA"/>
</dbReference>
<dbReference type="Proteomes" id="UP000005387">
    <property type="component" value="Unassembled WGS sequence"/>
</dbReference>
<dbReference type="SUPFAM" id="SSF54211">
    <property type="entry name" value="Ribosomal protein S5 domain 2-like"/>
    <property type="match status" value="1"/>
</dbReference>
<dbReference type="NCBIfam" id="TIGR00368">
    <property type="entry name" value="YifB family Mg chelatase-like AAA ATPase"/>
    <property type="match status" value="1"/>
</dbReference>
<dbReference type="InterPro" id="IPR027417">
    <property type="entry name" value="P-loop_NTPase"/>
</dbReference>
<dbReference type="eggNOG" id="COG0606">
    <property type="taxonomic scope" value="Bacteria"/>
</dbReference>
<dbReference type="InterPro" id="IPR004482">
    <property type="entry name" value="Mg_chelat-rel"/>
</dbReference>
<reference evidence="5 6" key="1">
    <citation type="submission" date="2010-07" db="EMBL/GenBank/DDBJ databases">
        <title>The draft genome of Paenibacillus curdlanolyticus YK9.</title>
        <authorList>
            <consortium name="US DOE Joint Genome Institute (JGI-PGF)"/>
            <person name="Lucas S."/>
            <person name="Copeland A."/>
            <person name="Lapidus A."/>
            <person name="Cheng J.-F."/>
            <person name="Bruce D."/>
            <person name="Goodwin L."/>
            <person name="Pitluck S."/>
            <person name="Land M.L."/>
            <person name="Hauser L."/>
            <person name="Chang Y.-J."/>
            <person name="Jeffries C."/>
            <person name="Anderson I.J."/>
            <person name="Johnson E."/>
            <person name="Loganathan U."/>
            <person name="Mulhopadhyay B."/>
            <person name="Kyrpides N."/>
            <person name="Woyke T.J."/>
        </authorList>
    </citation>
    <scope>NUCLEOTIDE SEQUENCE [LARGE SCALE GENOMIC DNA]</scope>
    <source>
        <strain evidence="5 6">YK9</strain>
    </source>
</reference>
<evidence type="ECO:0000256" key="3">
    <source>
        <dbReference type="ARBA" id="ARBA00022840"/>
    </source>
</evidence>
<evidence type="ECO:0000256" key="2">
    <source>
        <dbReference type="ARBA" id="ARBA00022741"/>
    </source>
</evidence>
<dbReference type="OrthoDB" id="9813147at2"/>
<feature type="domain" description="AAA+ ATPase" evidence="4">
    <location>
        <begin position="222"/>
        <end position="408"/>
    </location>
</feature>
<dbReference type="Gene3D" id="3.30.230.10">
    <property type="match status" value="1"/>
</dbReference>
<dbReference type="PANTHER" id="PTHR32039:SF7">
    <property type="entry name" value="COMPETENCE PROTEIN COMM"/>
    <property type="match status" value="1"/>
</dbReference>
<dbReference type="GO" id="GO:0005524">
    <property type="term" value="F:ATP binding"/>
    <property type="evidence" value="ECO:0007669"/>
    <property type="project" value="UniProtKB-KW"/>
</dbReference>
<protein>
    <submittedName>
        <fullName evidence="5">Mg chelatase, subunit ChlI</fullName>
    </submittedName>
</protein>
<dbReference type="Gene3D" id="3.40.50.300">
    <property type="entry name" value="P-loop containing nucleotide triphosphate hydrolases"/>
    <property type="match status" value="1"/>
</dbReference>
<dbReference type="PANTHER" id="PTHR32039">
    <property type="entry name" value="MAGNESIUM-CHELATASE SUBUNIT CHLI"/>
    <property type="match status" value="1"/>
</dbReference>
<dbReference type="GO" id="GO:0003677">
    <property type="term" value="F:DNA binding"/>
    <property type="evidence" value="ECO:0007669"/>
    <property type="project" value="InterPro"/>
</dbReference>
<dbReference type="SUPFAM" id="SSF52540">
    <property type="entry name" value="P-loop containing nucleoside triphosphate hydrolases"/>
    <property type="match status" value="1"/>
</dbReference>
<evidence type="ECO:0000313" key="5">
    <source>
        <dbReference type="EMBL" id="EFM13042.1"/>
    </source>
</evidence>
<dbReference type="STRING" id="717606.PaecuDRAFT_0553"/>
<dbReference type="InterPro" id="IPR014721">
    <property type="entry name" value="Ribsml_uS5_D2-typ_fold_subgr"/>
</dbReference>
<accession>E0I428</accession>
<evidence type="ECO:0000256" key="1">
    <source>
        <dbReference type="ARBA" id="ARBA00006354"/>
    </source>
</evidence>
<dbReference type="Pfam" id="PF01078">
    <property type="entry name" value="Mg_chelatase"/>
    <property type="match status" value="1"/>
</dbReference>
<keyword evidence="6" id="KW-1185">Reference proteome</keyword>
<name>E0I428_9BACL</name>
<keyword evidence="2" id="KW-0547">Nucleotide-binding</keyword>
<sequence>MYASLLGSSVSGIDGISIAVEADIASGLPQVNLVGLPDSAIRESSERVRAAIRNCGFQFPMSRITINLAPADLRKEGSAFDLTIAAAILVASEQLPAAPFQRTLLIGELSLNGDVRAVPGVLPMVEQAIRNEATRVILPIGNAAEAALLNKIDVYAISHLNELAAWNEGDRWQAFRYKPELHQLQPARNIVDGTSASEGSLDYGDVLGLHGAKRALLIAAAGSHNVLLCGPPGTGKTMLARRLPTILPPLTDEEALEVTKIYSVAGKLGASPTSLIRTRPFRSPHHTISAGGLIGGGSIPRPGEVTLAHRGVLFLDELPEFTRPALEVLRQPLEDRAVTIARTKAVFRFPARFMLAASMNPCPCGYLGNDANDRHCTCTDAAVARYRSKISGPLLDRIDLLLEVPRPKTFQSARPGMTSSDMHALVMSAAERQHHRSRTTGVHWNAELSGATLHRAVQLSASSAKLLRHAFDKLGISFRAHDRILRLARTIADVSNSSAVDEEHMSEAIQYRRSGEVISE</sequence>
<gene>
    <name evidence="5" type="ORF">PaecuDRAFT_0553</name>
</gene>
<dbReference type="PRINTS" id="PR01657">
    <property type="entry name" value="MCMFAMILY"/>
</dbReference>
<dbReference type="InterPro" id="IPR003593">
    <property type="entry name" value="AAA+_ATPase"/>
</dbReference>
<dbReference type="Pfam" id="PF13335">
    <property type="entry name" value="Mg_chelatase_C"/>
    <property type="match status" value="1"/>
</dbReference>
<evidence type="ECO:0000259" key="4">
    <source>
        <dbReference type="SMART" id="SM00382"/>
    </source>
</evidence>
<proteinExistence type="inferred from homology"/>
<dbReference type="InterPro" id="IPR020568">
    <property type="entry name" value="Ribosomal_Su5_D2-typ_SF"/>
</dbReference>
<dbReference type="Pfam" id="PF13541">
    <property type="entry name" value="ChlI"/>
    <property type="match status" value="1"/>
</dbReference>
<organism evidence="5 6">
    <name type="scientific">Paenibacillus curdlanolyticus YK9</name>
    <dbReference type="NCBI Taxonomy" id="717606"/>
    <lineage>
        <taxon>Bacteria</taxon>
        <taxon>Bacillati</taxon>
        <taxon>Bacillota</taxon>
        <taxon>Bacilli</taxon>
        <taxon>Bacillales</taxon>
        <taxon>Paenibacillaceae</taxon>
        <taxon>Paenibacillus</taxon>
    </lineage>
</organism>
<dbReference type="InterPro" id="IPR001208">
    <property type="entry name" value="MCM_dom"/>
</dbReference>
<dbReference type="InterPro" id="IPR045006">
    <property type="entry name" value="CHLI-like"/>
</dbReference>